<dbReference type="Proteomes" id="UP001057580">
    <property type="component" value="Chromosome"/>
</dbReference>
<protein>
    <submittedName>
        <fullName evidence="2">Uncharacterized protein</fullName>
    </submittedName>
</protein>
<feature type="compositionally biased region" description="Basic and acidic residues" evidence="1">
    <location>
        <begin position="28"/>
        <end position="37"/>
    </location>
</feature>
<evidence type="ECO:0000313" key="3">
    <source>
        <dbReference type="Proteomes" id="UP001057580"/>
    </source>
</evidence>
<proteinExistence type="predicted"/>
<feature type="region of interest" description="Disordered" evidence="1">
    <location>
        <begin position="1"/>
        <end position="41"/>
    </location>
</feature>
<dbReference type="InterPro" id="IPR055950">
    <property type="entry name" value="DUF7528"/>
</dbReference>
<feature type="region of interest" description="Disordered" evidence="1">
    <location>
        <begin position="165"/>
        <end position="185"/>
    </location>
</feature>
<feature type="compositionally biased region" description="Basic and acidic residues" evidence="1">
    <location>
        <begin position="10"/>
        <end position="20"/>
    </location>
</feature>
<dbReference type="RefSeq" id="WP_260595237.1">
    <property type="nucleotide sequence ID" value="NZ_CP104003.1"/>
</dbReference>
<gene>
    <name evidence="2" type="ORF">N0B31_07440</name>
</gene>
<reference evidence="2" key="1">
    <citation type="submission" date="2022-09" db="EMBL/GenBank/DDBJ databases">
        <title>Diverse halophilic archaea isolated from saline environments.</title>
        <authorList>
            <person name="Cui H.-L."/>
        </authorList>
    </citation>
    <scope>NUCLEOTIDE SEQUENCE</scope>
    <source>
        <strain evidence="2">ZS-35-S2</strain>
    </source>
</reference>
<dbReference type="KEGG" id="ssai:N0B31_07440"/>
<dbReference type="GeneID" id="74942244"/>
<organism evidence="2 3">
    <name type="scientific">Salinirubellus salinus</name>
    <dbReference type="NCBI Taxonomy" id="1364945"/>
    <lineage>
        <taxon>Archaea</taxon>
        <taxon>Methanobacteriati</taxon>
        <taxon>Methanobacteriota</taxon>
        <taxon>Stenosarchaea group</taxon>
        <taxon>Halobacteria</taxon>
        <taxon>Halobacteriales</taxon>
        <taxon>Natronomonadaceae</taxon>
        <taxon>Salinirubellus</taxon>
    </lineage>
</organism>
<evidence type="ECO:0000313" key="2">
    <source>
        <dbReference type="EMBL" id="UWM56117.1"/>
    </source>
</evidence>
<dbReference type="Pfam" id="PF24372">
    <property type="entry name" value="DUF7528"/>
    <property type="match status" value="1"/>
</dbReference>
<accession>A0A9E7UCC9</accession>
<sequence length="185" mass="20311">MHRARGPPRAVEKFSGESRPAEGAPPESDGHGTDTDGRAGTVDAEADGTVVLLSLGEETHVLSHAEARRLRERLGDALVRREEFLHTAGEHRPDGSYVVARRRADSAGNRKVFDSVRALERLWERLPAEFTADDLGRTGLTGGRRHMVLRHLAEHPAFDCELVSEQPLTARKGQTPTDTPEVRDG</sequence>
<dbReference type="AlphaFoldDB" id="A0A9E7UCC9"/>
<name>A0A9E7UCC9_9EURY</name>
<evidence type="ECO:0000256" key="1">
    <source>
        <dbReference type="SAM" id="MobiDB-lite"/>
    </source>
</evidence>
<dbReference type="EMBL" id="CP104003">
    <property type="protein sequence ID" value="UWM56117.1"/>
    <property type="molecule type" value="Genomic_DNA"/>
</dbReference>
<keyword evidence="3" id="KW-1185">Reference proteome</keyword>